<dbReference type="Proteomes" id="UP000240294">
    <property type="component" value="Genome"/>
</dbReference>
<protein>
    <submittedName>
        <fullName evidence="1">Uncharacterized protein</fullName>
    </submittedName>
</protein>
<accession>A0A2I6UFG4</accession>
<keyword evidence="2" id="KW-1185">Reference proteome</keyword>
<evidence type="ECO:0000313" key="2">
    <source>
        <dbReference type="Proteomes" id="UP000240294"/>
    </source>
</evidence>
<gene>
    <name evidence="1" type="ORF">vBKpnF48_32</name>
</gene>
<proteinExistence type="predicted"/>
<sequence length="54" mass="6183">MTTEQKAEMFRLIDEYVGAHYAYTWLADGGWDCDDEGLDHANAWNALKDFINGL</sequence>
<organism evidence="1 2">
    <name type="scientific">Klebsiella phage vB_Kpn_F48</name>
    <dbReference type="NCBI Taxonomy" id="2070028"/>
    <lineage>
        <taxon>Viruses</taxon>
        <taxon>Duplodnaviria</taxon>
        <taxon>Heunggongvirae</taxon>
        <taxon>Uroviricota</taxon>
        <taxon>Caudoviricetes</taxon>
        <taxon>Marfavirus</taxon>
        <taxon>Marfavirus F48</taxon>
    </lineage>
</organism>
<dbReference type="Pfam" id="PF24219">
    <property type="entry name" value="DUF7438"/>
    <property type="match status" value="1"/>
</dbReference>
<dbReference type="EMBL" id="MG746602">
    <property type="protein sequence ID" value="AUO78657.1"/>
    <property type="molecule type" value="Genomic_DNA"/>
</dbReference>
<reference evidence="2" key="1">
    <citation type="submission" date="2018-01" db="EMBL/GenBank/DDBJ databases">
        <title>Direct submission.</title>
        <authorList>
            <person name="Ciacci N."/>
        </authorList>
    </citation>
    <scope>NUCLEOTIDE SEQUENCE [LARGE SCALE GENOMIC DNA]</scope>
</reference>
<evidence type="ECO:0000313" key="1">
    <source>
        <dbReference type="EMBL" id="AUO78657.1"/>
    </source>
</evidence>
<dbReference type="InterPro" id="IPR055861">
    <property type="entry name" value="DUF7438"/>
</dbReference>
<name>A0A2I6UFG4_9CAUD</name>